<dbReference type="HOGENOM" id="CLU_027968_1_1_1"/>
<feature type="domain" description="DUF676" evidence="5">
    <location>
        <begin position="32"/>
        <end position="231"/>
    </location>
</feature>
<evidence type="ECO:0000259" key="5">
    <source>
        <dbReference type="Pfam" id="PF05057"/>
    </source>
</evidence>
<keyword evidence="4" id="KW-1133">Transmembrane helix</keyword>
<dbReference type="Pfam" id="PF05057">
    <property type="entry name" value="DUF676"/>
    <property type="match status" value="1"/>
</dbReference>
<dbReference type="OrthoDB" id="273452at2759"/>
<reference evidence="6 7" key="1">
    <citation type="submission" date="2015-01" db="EMBL/GenBank/DDBJ databases">
        <title>The Genome Sequence of Ochroconis gallopava CBS43764.</title>
        <authorList>
            <consortium name="The Broad Institute Genomics Platform"/>
            <person name="Cuomo C."/>
            <person name="de Hoog S."/>
            <person name="Gorbushina A."/>
            <person name="Stielow B."/>
            <person name="Teixiera M."/>
            <person name="Abouelleil A."/>
            <person name="Chapman S.B."/>
            <person name="Priest M."/>
            <person name="Young S.K."/>
            <person name="Wortman J."/>
            <person name="Nusbaum C."/>
            <person name="Birren B."/>
        </authorList>
    </citation>
    <scope>NUCLEOTIDE SEQUENCE [LARGE SCALE GENOMIC DNA]</scope>
    <source>
        <strain evidence="6 7">CBS 43764</strain>
    </source>
</reference>
<dbReference type="SUPFAM" id="SSF53474">
    <property type="entry name" value="alpha/beta-Hydrolases"/>
    <property type="match status" value="1"/>
</dbReference>
<dbReference type="VEuPathDB" id="FungiDB:PV09_05193"/>
<accession>A0A0D2A9J5</accession>
<keyword evidence="2" id="KW-0442">Lipid degradation</keyword>
<keyword evidence="4" id="KW-0812">Transmembrane</keyword>
<dbReference type="EMBL" id="KN847544">
    <property type="protein sequence ID" value="KIW03418.1"/>
    <property type="molecule type" value="Genomic_DNA"/>
</dbReference>
<dbReference type="AlphaFoldDB" id="A0A0D2A9J5"/>
<dbReference type="InterPro" id="IPR007751">
    <property type="entry name" value="DUF676_lipase-like"/>
</dbReference>
<dbReference type="RefSeq" id="XP_016213287.1">
    <property type="nucleotide sequence ID" value="XM_016358668.1"/>
</dbReference>
<keyword evidence="7" id="KW-1185">Reference proteome</keyword>
<sequence length="486" mass="54165">MLRLINALIKKPDNVIEEIERRSSASSEGAVKADHLAVLVHGLWGSPSHLWYLTSALRDRYPEDKLHILVAKRNSGSFTYDGIELGGERVTQEIEQKLEELARNGQHIKKISVIGYSLGGLVARYAIGLLHSKGWFEKLEPVNFTTFATPHLGVRTPLLGYHNHLWNVLGARLLSMSGRQLFTIDSFRDTGRPLLSVLADPDSIFIQALAKFKHRSLYCNIVNDRTAVYYTTGISKTDPFVDLKGIKVNYLKGYEPVILDPDNPVSPKEPEIPATFGQRLATGASDSLYRIPFAIFIVLFMVIGVPAFLMTSVIQSFRSSRRIRLHLEGKAGISAEQYKVPLLVSMVQEARQTAEDIFENVNQAQSQEYLPASSEEVALEDGSMSPTTSPVISPRHKSNRSVSSVSEKGLESDAADAPAAVEMPTLALTPKQFAMIQALDDVGFKKYPVWIHAARHSHAAIIVRMNRETFHEGKLVVKHWVNEFEI</sequence>
<dbReference type="GO" id="GO:0016042">
    <property type="term" value="P:lipid catabolic process"/>
    <property type="evidence" value="ECO:0007669"/>
    <property type="project" value="UniProtKB-KW"/>
</dbReference>
<feature type="region of interest" description="Disordered" evidence="3">
    <location>
        <begin position="375"/>
        <end position="415"/>
    </location>
</feature>
<dbReference type="InParanoid" id="A0A0D2A9J5"/>
<dbReference type="GO" id="GO:0047372">
    <property type="term" value="F:monoacylglycerol lipase activity"/>
    <property type="evidence" value="ECO:0007669"/>
    <property type="project" value="TreeGrafter"/>
</dbReference>
<dbReference type="PANTHER" id="PTHR12482">
    <property type="entry name" value="LIPASE ROG1-RELATED-RELATED"/>
    <property type="match status" value="1"/>
</dbReference>
<dbReference type="InterPro" id="IPR044294">
    <property type="entry name" value="Lipase-like"/>
</dbReference>
<protein>
    <recommendedName>
        <fullName evidence="5">DUF676 domain-containing protein</fullName>
    </recommendedName>
</protein>
<evidence type="ECO:0000313" key="6">
    <source>
        <dbReference type="EMBL" id="KIW03418.1"/>
    </source>
</evidence>
<keyword evidence="2" id="KW-0443">Lipid metabolism</keyword>
<proteinExistence type="inferred from homology"/>
<dbReference type="FunFam" id="3.40.50.1820:FF:000223">
    <property type="entry name" value="Lipase/serine esterase"/>
    <property type="match status" value="1"/>
</dbReference>
<dbReference type="Gene3D" id="3.40.50.1820">
    <property type="entry name" value="alpha/beta hydrolase"/>
    <property type="match status" value="1"/>
</dbReference>
<dbReference type="GO" id="GO:0004622">
    <property type="term" value="F:phosphatidylcholine lysophospholipase activity"/>
    <property type="evidence" value="ECO:0007669"/>
    <property type="project" value="TreeGrafter"/>
</dbReference>
<evidence type="ECO:0000256" key="1">
    <source>
        <dbReference type="ARBA" id="ARBA00007920"/>
    </source>
</evidence>
<evidence type="ECO:0000256" key="3">
    <source>
        <dbReference type="SAM" id="MobiDB-lite"/>
    </source>
</evidence>
<comment type="similarity">
    <text evidence="1">Belongs to the putative lipase ROG1 family.</text>
</comment>
<keyword evidence="4" id="KW-0472">Membrane</keyword>
<gene>
    <name evidence="6" type="ORF">PV09_05193</name>
</gene>
<evidence type="ECO:0000313" key="7">
    <source>
        <dbReference type="Proteomes" id="UP000053259"/>
    </source>
</evidence>
<organism evidence="6 7">
    <name type="scientific">Verruconis gallopava</name>
    <dbReference type="NCBI Taxonomy" id="253628"/>
    <lineage>
        <taxon>Eukaryota</taxon>
        <taxon>Fungi</taxon>
        <taxon>Dikarya</taxon>
        <taxon>Ascomycota</taxon>
        <taxon>Pezizomycotina</taxon>
        <taxon>Dothideomycetes</taxon>
        <taxon>Pleosporomycetidae</taxon>
        <taxon>Venturiales</taxon>
        <taxon>Sympoventuriaceae</taxon>
        <taxon>Verruconis</taxon>
    </lineage>
</organism>
<feature type="transmembrane region" description="Helical" evidence="4">
    <location>
        <begin position="293"/>
        <end position="314"/>
    </location>
</feature>
<dbReference type="Proteomes" id="UP000053259">
    <property type="component" value="Unassembled WGS sequence"/>
</dbReference>
<name>A0A0D2A9J5_9PEZI</name>
<evidence type="ECO:0000256" key="4">
    <source>
        <dbReference type="SAM" id="Phobius"/>
    </source>
</evidence>
<dbReference type="GO" id="GO:0005811">
    <property type="term" value="C:lipid droplet"/>
    <property type="evidence" value="ECO:0007669"/>
    <property type="project" value="TreeGrafter"/>
</dbReference>
<dbReference type="GeneID" id="27313166"/>
<evidence type="ECO:0000256" key="2">
    <source>
        <dbReference type="ARBA" id="ARBA00022963"/>
    </source>
</evidence>
<dbReference type="PANTHER" id="PTHR12482:SF65">
    <property type="entry name" value="ESTERASE, PUTATIVE (AFU_ORTHOLOGUE AFUA_3G12320)-RELATED"/>
    <property type="match status" value="1"/>
</dbReference>
<dbReference type="InterPro" id="IPR029058">
    <property type="entry name" value="AB_hydrolase_fold"/>
</dbReference>